<evidence type="ECO:0000256" key="1">
    <source>
        <dbReference type="HAMAP-Rule" id="MF_00761"/>
    </source>
</evidence>
<proteinExistence type="inferred from homology"/>
<reference evidence="2 3" key="1">
    <citation type="journal article" date="2011" name="J. Bacteriol.">
        <title>Complete genome sequence of Burkholderia rhizoxinica, an endosymbiont of Rhizopus microsporus.</title>
        <authorList>
            <person name="Lackner G."/>
            <person name="Moebius N."/>
            <person name="Partida-Martinez L."/>
            <person name="Hertweck C."/>
        </authorList>
    </citation>
    <scope>NUCLEOTIDE SEQUENCE [LARGE SCALE GENOMIC DNA]</scope>
    <source>
        <strain evidence="3">DSM 19002 / CIP 109453 / HKI 454</strain>
    </source>
</reference>
<dbReference type="SUPFAM" id="SSF143744">
    <property type="entry name" value="GlcG-like"/>
    <property type="match status" value="1"/>
</dbReference>
<dbReference type="PANTHER" id="PTHR28255">
    <property type="match status" value="1"/>
</dbReference>
<dbReference type="AlphaFoldDB" id="E5ARW9"/>
<dbReference type="KEGG" id="brh:RBRH_03878"/>
<protein>
    <recommendedName>
        <fullName evidence="1">UPF0303 protein RBRH_03878</fullName>
    </recommendedName>
</protein>
<comment type="similarity">
    <text evidence="1">Belongs to the UPF0303 family.</text>
</comment>
<dbReference type="InterPro" id="IPR005624">
    <property type="entry name" value="PduO/GlcC-like"/>
</dbReference>
<accession>E5ARW9</accession>
<dbReference type="Pfam" id="PF03928">
    <property type="entry name" value="HbpS-like"/>
    <property type="match status" value="1"/>
</dbReference>
<sequence length="167" mass="18120">MPMDITRDLQHIVLQEKTLVAPRFDTDFGWQLGAYLHELAKARAHAVAIDVRTFGHPVFYCALQGATPDNARWVRRKSNTVEHFRRSSYAVGLRLAQSGATLADKYGLSCADYASHGGAFPLAVHGAGVIGSVTVSGLAQRQDHELVVEALCALLGHDYSGLALPHD</sequence>
<dbReference type="eggNOG" id="COG4702">
    <property type="taxonomic scope" value="Bacteria"/>
</dbReference>
<dbReference type="HAMAP" id="MF_00761">
    <property type="entry name" value="UPF0303"/>
    <property type="match status" value="1"/>
</dbReference>
<dbReference type="Gene3D" id="3.30.450.150">
    <property type="entry name" value="Haem-degrading domain"/>
    <property type="match status" value="1"/>
</dbReference>
<dbReference type="NCBIfam" id="NF002695">
    <property type="entry name" value="PRK02487.1-4"/>
    <property type="match status" value="1"/>
</dbReference>
<dbReference type="EMBL" id="FR687359">
    <property type="protein sequence ID" value="CBW75351.1"/>
    <property type="molecule type" value="Genomic_DNA"/>
</dbReference>
<gene>
    <name evidence="2" type="ordered locus">RBRH_03878</name>
</gene>
<dbReference type="HOGENOM" id="CLU_101036_2_2_4"/>
<dbReference type="NCBIfam" id="NF002696">
    <property type="entry name" value="PRK02487.1-5"/>
    <property type="match status" value="1"/>
</dbReference>
<dbReference type="STRING" id="882378.RBRH_03878"/>
<dbReference type="InterPro" id="IPR010371">
    <property type="entry name" value="YBR137W-like"/>
</dbReference>
<name>E5ARW9_MYCRK</name>
<dbReference type="PANTHER" id="PTHR28255:SF1">
    <property type="entry name" value="UPF0303 PROTEIN YBR137W"/>
    <property type="match status" value="1"/>
</dbReference>
<evidence type="ECO:0000313" key="3">
    <source>
        <dbReference type="Proteomes" id="UP000007437"/>
    </source>
</evidence>
<dbReference type="InterPro" id="IPR038084">
    <property type="entry name" value="PduO/GlcC-like_sf"/>
</dbReference>
<organism evidence="2 3">
    <name type="scientific">Mycetohabitans rhizoxinica (strain DSM 19002 / CIP 109453 / HKI 454)</name>
    <name type="common">Paraburkholderia rhizoxinica</name>
    <dbReference type="NCBI Taxonomy" id="882378"/>
    <lineage>
        <taxon>Bacteria</taxon>
        <taxon>Pseudomonadati</taxon>
        <taxon>Pseudomonadota</taxon>
        <taxon>Betaproteobacteria</taxon>
        <taxon>Burkholderiales</taxon>
        <taxon>Burkholderiaceae</taxon>
        <taxon>Mycetohabitans</taxon>
    </lineage>
</organism>
<dbReference type="PIRSF" id="PIRSF008757">
    <property type="entry name" value="UCP008757"/>
    <property type="match status" value="1"/>
</dbReference>
<dbReference type="Proteomes" id="UP000007437">
    <property type="component" value="Chromosome"/>
</dbReference>
<evidence type="ECO:0000313" key="2">
    <source>
        <dbReference type="EMBL" id="CBW75351.1"/>
    </source>
</evidence>